<evidence type="ECO:0000313" key="1">
    <source>
        <dbReference type="EMBL" id="TQM42404.1"/>
    </source>
</evidence>
<comment type="caution">
    <text evidence="1">The sequence shown here is derived from an EMBL/GenBank/DDBJ whole genome shotgun (WGS) entry which is preliminary data.</text>
</comment>
<proteinExistence type="predicted"/>
<gene>
    <name evidence="1" type="ORF">BC670_3462</name>
</gene>
<reference evidence="1 2" key="1">
    <citation type="submission" date="2019-06" db="EMBL/GenBank/DDBJ databases">
        <title>Genomic Encyclopedia of Archaeal and Bacterial Type Strains, Phase II (KMG-II): from individual species to whole genera.</title>
        <authorList>
            <person name="Goeker M."/>
        </authorList>
    </citation>
    <scope>NUCLEOTIDE SEQUENCE [LARGE SCALE GENOMIC DNA]</scope>
    <source>
        <strain evidence="1 2">DSM 24789</strain>
    </source>
</reference>
<dbReference type="EMBL" id="VFPJ01000001">
    <property type="protein sequence ID" value="TQM42404.1"/>
    <property type="molecule type" value="Genomic_DNA"/>
</dbReference>
<dbReference type="Proteomes" id="UP000320773">
    <property type="component" value="Unassembled WGS sequence"/>
</dbReference>
<dbReference type="AlphaFoldDB" id="A0A543G8V4"/>
<name>A0A543G8V4_9FLAO</name>
<accession>A0A543G8V4</accession>
<protein>
    <submittedName>
        <fullName evidence="1">Uncharacterized protein</fullName>
    </submittedName>
</protein>
<sequence>MASITFKNQRFFGFLDNKQGFSQPDGLGLHAGGGIFSTELH</sequence>
<organism evidence="1 2">
    <name type="scientific">Flavobacterium branchiophilum</name>
    <dbReference type="NCBI Taxonomy" id="55197"/>
    <lineage>
        <taxon>Bacteria</taxon>
        <taxon>Pseudomonadati</taxon>
        <taxon>Bacteroidota</taxon>
        <taxon>Flavobacteriia</taxon>
        <taxon>Flavobacteriales</taxon>
        <taxon>Flavobacteriaceae</taxon>
        <taxon>Flavobacterium</taxon>
    </lineage>
</organism>
<evidence type="ECO:0000313" key="2">
    <source>
        <dbReference type="Proteomes" id="UP000320773"/>
    </source>
</evidence>